<dbReference type="AlphaFoldDB" id="A0A9P1FSJ5"/>
<sequence length="545" mass="61164">MVRLAAIKYPQLGRTEAVLQIFQNLATFQGQTKDVFSELDDAVLNILEIARPFLVKLVSSLHSESELGKLCQELWWDLAKAFVVPVPLTVSELEPHKQRICRPGWEEWFGSGQLPKQTAQIGKQEGATQRGHSTEVSFVAYLASNDQSFLLSILNDAQKCSHSWQVLQFVSEELKNDREVFRAAICSQPQGWKALRFASLNVRKDTALCQEAVKQNVAAIEYIPTDLRHNGTFLSLYLFIALQKLNTKTENKFENDFNKALRSGAQPRKGVGMQNVKNVKTERVVPLAAVCVQCGSRCVLASVGFYNTATKKATGDLRYPGVKVKAGESPYDAAARLCKTRLAPWAEFVEVETASFDAKEEEDISHSTGLPSRYLRTSFRGHMEPSVNWAQKVKFVPCRLPGAIGGAKVSSTQMSLATRYRRAQSFTLPPLPPEIFAFKQDLKNEEIILYAWLPDWEFEHLRYTAQGKALVRFWVQSGDYSVLHQDVPRCFAPSLASPERPLQYSAAKRTVLSAQKMANIAKTLAQRREMANRKIARAAVVTNDF</sequence>
<accession>A0A9P1FSJ5</accession>
<dbReference type="EMBL" id="CAMXCT010001224">
    <property type="protein sequence ID" value="CAI3987964.1"/>
    <property type="molecule type" value="Genomic_DNA"/>
</dbReference>
<organism evidence="1">
    <name type="scientific">Cladocopium goreaui</name>
    <dbReference type="NCBI Taxonomy" id="2562237"/>
    <lineage>
        <taxon>Eukaryota</taxon>
        <taxon>Sar</taxon>
        <taxon>Alveolata</taxon>
        <taxon>Dinophyceae</taxon>
        <taxon>Suessiales</taxon>
        <taxon>Symbiodiniaceae</taxon>
        <taxon>Cladocopium</taxon>
    </lineage>
</organism>
<dbReference type="EMBL" id="CAMXCT030001224">
    <property type="protein sequence ID" value="CAL4775276.1"/>
    <property type="molecule type" value="Genomic_DNA"/>
</dbReference>
<evidence type="ECO:0000313" key="2">
    <source>
        <dbReference type="EMBL" id="CAL1141339.1"/>
    </source>
</evidence>
<protein>
    <recommendedName>
        <fullName evidence="4">DUF4116 domain-containing protein</fullName>
    </recommendedName>
</protein>
<gene>
    <name evidence="1" type="ORF">C1SCF055_LOCUS15199</name>
</gene>
<reference evidence="2" key="2">
    <citation type="submission" date="2024-04" db="EMBL/GenBank/DDBJ databases">
        <authorList>
            <person name="Chen Y."/>
            <person name="Shah S."/>
            <person name="Dougan E. K."/>
            <person name="Thang M."/>
            <person name="Chan C."/>
        </authorList>
    </citation>
    <scope>NUCLEOTIDE SEQUENCE [LARGE SCALE GENOMIC DNA]</scope>
</reference>
<proteinExistence type="predicted"/>
<evidence type="ECO:0000313" key="3">
    <source>
        <dbReference type="Proteomes" id="UP001152797"/>
    </source>
</evidence>
<dbReference type="EMBL" id="CAMXCT020001224">
    <property type="protein sequence ID" value="CAL1141339.1"/>
    <property type="molecule type" value="Genomic_DNA"/>
</dbReference>
<dbReference type="Proteomes" id="UP001152797">
    <property type="component" value="Unassembled WGS sequence"/>
</dbReference>
<reference evidence="1" key="1">
    <citation type="submission" date="2022-10" db="EMBL/GenBank/DDBJ databases">
        <authorList>
            <person name="Chen Y."/>
            <person name="Dougan E. K."/>
            <person name="Chan C."/>
            <person name="Rhodes N."/>
            <person name="Thang M."/>
        </authorList>
    </citation>
    <scope>NUCLEOTIDE SEQUENCE</scope>
</reference>
<name>A0A9P1FSJ5_9DINO</name>
<evidence type="ECO:0000313" key="1">
    <source>
        <dbReference type="EMBL" id="CAI3987964.1"/>
    </source>
</evidence>
<keyword evidence="3" id="KW-1185">Reference proteome</keyword>
<comment type="caution">
    <text evidence="1">The sequence shown here is derived from an EMBL/GenBank/DDBJ whole genome shotgun (WGS) entry which is preliminary data.</text>
</comment>
<dbReference type="OrthoDB" id="440976at2759"/>
<evidence type="ECO:0008006" key="4">
    <source>
        <dbReference type="Google" id="ProtNLM"/>
    </source>
</evidence>